<evidence type="ECO:0000256" key="3">
    <source>
        <dbReference type="ARBA" id="ARBA00023054"/>
    </source>
</evidence>
<comment type="similarity">
    <text evidence="1 4">Belongs to the tektin family.</text>
</comment>
<dbReference type="GO" id="GO:0005634">
    <property type="term" value="C:nucleus"/>
    <property type="evidence" value="ECO:0007669"/>
    <property type="project" value="TreeGrafter"/>
</dbReference>
<evidence type="ECO:0000256" key="1">
    <source>
        <dbReference type="ARBA" id="ARBA00007209"/>
    </source>
</evidence>
<feature type="non-terminal residue" evidence="6">
    <location>
        <position position="1"/>
    </location>
</feature>
<protein>
    <recommendedName>
        <fullName evidence="4">Tektin</fullName>
    </recommendedName>
</protein>
<gene>
    <name evidence="6" type="primary">Tekt4</name>
    <name evidence="6" type="ORF">MYSCRO_R10628</name>
</gene>
<organism evidence="6 7">
    <name type="scientific">Mystacornis crossleyi</name>
    <dbReference type="NCBI Taxonomy" id="98133"/>
    <lineage>
        <taxon>Eukaryota</taxon>
        <taxon>Metazoa</taxon>
        <taxon>Chordata</taxon>
        <taxon>Craniata</taxon>
        <taxon>Vertebrata</taxon>
        <taxon>Euteleostomi</taxon>
        <taxon>Archelosauria</taxon>
        <taxon>Archosauria</taxon>
        <taxon>Dinosauria</taxon>
        <taxon>Saurischia</taxon>
        <taxon>Theropoda</taxon>
        <taxon>Coelurosauria</taxon>
        <taxon>Aves</taxon>
        <taxon>Neognathae</taxon>
        <taxon>Neoaves</taxon>
        <taxon>Telluraves</taxon>
        <taxon>Australaves</taxon>
        <taxon>Passeriformes</taxon>
        <taxon>Sylvioidea</taxon>
        <taxon>Timaliidae</taxon>
        <taxon>Mystacornis</taxon>
    </lineage>
</organism>
<proteinExistence type="inferred from homology"/>
<comment type="subcellular location">
    <subcellularLocation>
        <location evidence="4">Cytoplasm</location>
        <location evidence="4">Cytoskeleton</location>
        <location evidence="4">Cilium axoneme</location>
    </subcellularLocation>
</comment>
<dbReference type="InterPro" id="IPR048256">
    <property type="entry name" value="Tektin-like"/>
</dbReference>
<dbReference type="GO" id="GO:0015630">
    <property type="term" value="C:microtubule cytoskeleton"/>
    <property type="evidence" value="ECO:0007669"/>
    <property type="project" value="UniProtKB-UniRule"/>
</dbReference>
<dbReference type="GO" id="GO:0036126">
    <property type="term" value="C:sperm flagellum"/>
    <property type="evidence" value="ECO:0007669"/>
    <property type="project" value="TreeGrafter"/>
</dbReference>
<dbReference type="GO" id="GO:0060271">
    <property type="term" value="P:cilium assembly"/>
    <property type="evidence" value="ECO:0007669"/>
    <property type="project" value="UniProtKB-UniRule"/>
</dbReference>
<sequence>LMPLFQGENRFLRAKFLFYPIPRSSSASTPKSWAQFSHDNISSAEQEKLASVQLRSLINSIIHDASEDLRMQWAVVNEAFDNRCRELDDAKLRLEQHLEQILKDIANEEANIVNLRKAIRDKEAHLKVAHTRL</sequence>
<comment type="caution">
    <text evidence="6">The sequence shown here is derived from an EMBL/GenBank/DDBJ whole genome shotgun (WGS) entry which is preliminary data.</text>
</comment>
<evidence type="ECO:0000256" key="5">
    <source>
        <dbReference type="SAM" id="Coils"/>
    </source>
</evidence>
<reference evidence="6 7" key="1">
    <citation type="submission" date="2019-09" db="EMBL/GenBank/DDBJ databases">
        <title>Bird 10,000 Genomes (B10K) Project - Family phase.</title>
        <authorList>
            <person name="Zhang G."/>
        </authorList>
    </citation>
    <scope>NUCLEOTIDE SEQUENCE [LARGE SCALE GENOMIC DNA]</scope>
    <source>
        <strain evidence="6">B10K-DU-002-82</strain>
    </source>
</reference>
<dbReference type="GO" id="GO:0060294">
    <property type="term" value="P:cilium movement involved in cell motility"/>
    <property type="evidence" value="ECO:0007669"/>
    <property type="project" value="UniProtKB-UniRule"/>
</dbReference>
<name>A0A7L2SAE5_9PASS</name>
<accession>A0A7L2SAE5</accession>
<dbReference type="InterPro" id="IPR000435">
    <property type="entry name" value="Tektins"/>
</dbReference>
<dbReference type="Proteomes" id="UP000537747">
    <property type="component" value="Unassembled WGS sequence"/>
</dbReference>
<dbReference type="OrthoDB" id="5788000at2759"/>
<keyword evidence="4" id="KW-0282">Flagellum</keyword>
<keyword evidence="4" id="KW-0969">Cilium</keyword>
<dbReference type="PANTHER" id="PTHR19960">
    <property type="entry name" value="TEKTIN"/>
    <property type="match status" value="1"/>
</dbReference>
<dbReference type="EMBL" id="VYZQ01028091">
    <property type="protein sequence ID" value="NXS18098.1"/>
    <property type="molecule type" value="Genomic_DNA"/>
</dbReference>
<keyword evidence="4" id="KW-0966">Cell projection</keyword>
<dbReference type="GO" id="GO:0005930">
    <property type="term" value="C:axoneme"/>
    <property type="evidence" value="ECO:0007669"/>
    <property type="project" value="UniProtKB-SubCell"/>
</dbReference>
<feature type="coiled-coil region" evidence="5">
    <location>
        <begin position="84"/>
        <end position="125"/>
    </location>
</feature>
<evidence type="ECO:0000256" key="4">
    <source>
        <dbReference type="RuleBase" id="RU367040"/>
    </source>
</evidence>
<keyword evidence="3 5" id="KW-0175">Coiled coil</keyword>
<evidence type="ECO:0000256" key="2">
    <source>
        <dbReference type="ARBA" id="ARBA00022490"/>
    </source>
</evidence>
<dbReference type="PANTHER" id="PTHR19960:SF12">
    <property type="entry name" value="TEKTIN-4"/>
    <property type="match status" value="1"/>
</dbReference>
<evidence type="ECO:0000313" key="7">
    <source>
        <dbReference type="Proteomes" id="UP000537747"/>
    </source>
</evidence>
<evidence type="ECO:0000313" key="6">
    <source>
        <dbReference type="EMBL" id="NXS18098.1"/>
    </source>
</evidence>
<keyword evidence="2" id="KW-0963">Cytoplasm</keyword>
<dbReference type="AlphaFoldDB" id="A0A7L2SAE5"/>
<feature type="non-terminal residue" evidence="6">
    <location>
        <position position="133"/>
    </location>
</feature>
<dbReference type="Pfam" id="PF03148">
    <property type="entry name" value="Tektin"/>
    <property type="match status" value="1"/>
</dbReference>
<keyword evidence="7" id="KW-1185">Reference proteome</keyword>